<dbReference type="GO" id="GO:0046872">
    <property type="term" value="F:metal ion binding"/>
    <property type="evidence" value="ECO:0007669"/>
    <property type="project" value="UniProtKB-KW"/>
</dbReference>
<feature type="domain" description="Fe2OG dioxygenase" evidence="4">
    <location>
        <begin position="22"/>
        <end position="124"/>
    </location>
</feature>
<dbReference type="Proteomes" id="UP000237000">
    <property type="component" value="Unassembled WGS sequence"/>
</dbReference>
<sequence length="179" mass="20717">MELIALSLGLPAQRFSGFFKDQTTSLKLNHYPPCPIPNLALGLGRHKDSGVLTVLAQDDHVGGLQVKRKTDGEWILVKPTPDAYVINVGQIIQVWSNDRYESVEHRVIVNSEKERFSIPFFFRPAYYTMVKPLEELIDEQNPAKYRAYNWGKFYTTRKGSNFRKLDVENIQMEHFRVTK</sequence>
<keyword evidence="3" id="KW-0408">Iron</keyword>
<dbReference type="AlphaFoldDB" id="A0A2P5FZ36"/>
<dbReference type="EMBL" id="JXTC01000003">
    <property type="protein sequence ID" value="POO03044.1"/>
    <property type="molecule type" value="Genomic_DNA"/>
</dbReference>
<dbReference type="GO" id="GO:0051213">
    <property type="term" value="F:dioxygenase activity"/>
    <property type="evidence" value="ECO:0007669"/>
    <property type="project" value="UniProtKB-KW"/>
</dbReference>
<dbReference type="OrthoDB" id="288590at2759"/>
<evidence type="ECO:0000256" key="1">
    <source>
        <dbReference type="ARBA" id="ARBA00022723"/>
    </source>
</evidence>
<evidence type="ECO:0000313" key="6">
    <source>
        <dbReference type="Proteomes" id="UP000237000"/>
    </source>
</evidence>
<evidence type="ECO:0000256" key="2">
    <source>
        <dbReference type="ARBA" id="ARBA00022896"/>
    </source>
</evidence>
<dbReference type="InParanoid" id="A0A2P5FZ36"/>
<dbReference type="PANTHER" id="PTHR47991">
    <property type="entry name" value="OXOGLUTARATE/IRON-DEPENDENT DIOXYGENASE"/>
    <property type="match status" value="1"/>
</dbReference>
<organism evidence="5 6">
    <name type="scientific">Trema orientale</name>
    <name type="common">Charcoal tree</name>
    <name type="synonym">Celtis orientalis</name>
    <dbReference type="NCBI Taxonomy" id="63057"/>
    <lineage>
        <taxon>Eukaryota</taxon>
        <taxon>Viridiplantae</taxon>
        <taxon>Streptophyta</taxon>
        <taxon>Embryophyta</taxon>
        <taxon>Tracheophyta</taxon>
        <taxon>Spermatophyta</taxon>
        <taxon>Magnoliopsida</taxon>
        <taxon>eudicotyledons</taxon>
        <taxon>Gunneridae</taxon>
        <taxon>Pentapetalae</taxon>
        <taxon>rosids</taxon>
        <taxon>fabids</taxon>
        <taxon>Rosales</taxon>
        <taxon>Cannabaceae</taxon>
        <taxon>Trema</taxon>
    </lineage>
</organism>
<dbReference type="PROSITE" id="PS51471">
    <property type="entry name" value="FE2OG_OXY"/>
    <property type="match status" value="1"/>
</dbReference>
<dbReference type="InterPro" id="IPR050295">
    <property type="entry name" value="Plant_2OG-oxidoreductases"/>
</dbReference>
<reference evidence="6" key="1">
    <citation type="submission" date="2016-06" db="EMBL/GenBank/DDBJ databases">
        <title>Parallel loss of symbiosis genes in relatives of nitrogen-fixing non-legume Parasponia.</title>
        <authorList>
            <person name="Van Velzen R."/>
            <person name="Holmer R."/>
            <person name="Bu F."/>
            <person name="Rutten L."/>
            <person name="Van Zeijl A."/>
            <person name="Liu W."/>
            <person name="Santuari L."/>
            <person name="Cao Q."/>
            <person name="Sharma T."/>
            <person name="Shen D."/>
            <person name="Roswanjaya Y."/>
            <person name="Wardhani T."/>
            <person name="Kalhor M.S."/>
            <person name="Jansen J."/>
            <person name="Van den Hoogen J."/>
            <person name="Gungor B."/>
            <person name="Hartog M."/>
            <person name="Hontelez J."/>
            <person name="Verver J."/>
            <person name="Yang W.-C."/>
            <person name="Schijlen E."/>
            <person name="Repin R."/>
            <person name="Schilthuizen M."/>
            <person name="Schranz E."/>
            <person name="Heidstra R."/>
            <person name="Miyata K."/>
            <person name="Fedorova E."/>
            <person name="Kohlen W."/>
            <person name="Bisseling T."/>
            <person name="Smit S."/>
            <person name="Geurts R."/>
        </authorList>
    </citation>
    <scope>NUCLEOTIDE SEQUENCE [LARGE SCALE GENOMIC DNA]</scope>
    <source>
        <strain evidence="6">cv. RG33-2</strain>
    </source>
</reference>
<evidence type="ECO:0000313" key="5">
    <source>
        <dbReference type="EMBL" id="POO03044.1"/>
    </source>
</evidence>
<evidence type="ECO:0000259" key="4">
    <source>
        <dbReference type="PROSITE" id="PS51471"/>
    </source>
</evidence>
<evidence type="ECO:0000256" key="3">
    <source>
        <dbReference type="ARBA" id="ARBA00023004"/>
    </source>
</evidence>
<dbReference type="STRING" id="63057.A0A2P5FZ36"/>
<dbReference type="Gene3D" id="2.60.120.330">
    <property type="entry name" value="B-lactam Antibiotic, Isopenicillin N Synthase, Chain"/>
    <property type="match status" value="1"/>
</dbReference>
<dbReference type="FunFam" id="2.60.120.330:FF:000012">
    <property type="entry name" value="Gibberellin 20 oxidase 1"/>
    <property type="match status" value="1"/>
</dbReference>
<dbReference type="SUPFAM" id="SSF51197">
    <property type="entry name" value="Clavaminate synthase-like"/>
    <property type="match status" value="1"/>
</dbReference>
<accession>A0A2P5FZ36</accession>
<gene>
    <name evidence="5" type="ORF">TorRG33x02_011050</name>
</gene>
<keyword evidence="5" id="KW-0560">Oxidoreductase</keyword>
<keyword evidence="1" id="KW-0479">Metal-binding</keyword>
<comment type="caution">
    <text evidence="5">The sequence shown here is derived from an EMBL/GenBank/DDBJ whole genome shotgun (WGS) entry which is preliminary data.</text>
</comment>
<protein>
    <submittedName>
        <fullName evidence="5">Oxoglutarate/iron-dependent dioxygenase</fullName>
    </submittedName>
</protein>
<dbReference type="InterPro" id="IPR027443">
    <property type="entry name" value="IPNS-like_sf"/>
</dbReference>
<proteinExistence type="predicted"/>
<name>A0A2P5FZ36_TREOI</name>
<keyword evidence="5" id="KW-0223">Dioxygenase</keyword>
<dbReference type="Pfam" id="PF03171">
    <property type="entry name" value="2OG-FeII_Oxy"/>
    <property type="match status" value="1"/>
</dbReference>
<keyword evidence="6" id="KW-1185">Reference proteome</keyword>
<dbReference type="InterPro" id="IPR044861">
    <property type="entry name" value="IPNS-like_FE2OG_OXY"/>
</dbReference>
<dbReference type="InterPro" id="IPR005123">
    <property type="entry name" value="Oxoglu/Fe-dep_dioxygenase_dom"/>
</dbReference>
<keyword evidence="2" id="KW-0847">Vitamin C</keyword>
<dbReference type="GO" id="GO:0031418">
    <property type="term" value="F:L-ascorbic acid binding"/>
    <property type="evidence" value="ECO:0007669"/>
    <property type="project" value="UniProtKB-KW"/>
</dbReference>